<reference evidence="7 8" key="1">
    <citation type="submission" date="2019-01" db="EMBL/GenBank/DDBJ databases">
        <title>Sequencing of cultivated peanut Arachis hypogaea provides insights into genome evolution and oil improvement.</title>
        <authorList>
            <person name="Chen X."/>
        </authorList>
    </citation>
    <scope>NUCLEOTIDE SEQUENCE [LARGE SCALE GENOMIC DNA]</scope>
    <source>
        <strain evidence="8">cv. Fuhuasheng</strain>
        <tissue evidence="7">Leaves</tissue>
    </source>
</reference>
<dbReference type="EMBL" id="SDMP01000015">
    <property type="protein sequence ID" value="RYR07011.1"/>
    <property type="molecule type" value="Genomic_DNA"/>
</dbReference>
<evidence type="ECO:0000259" key="6">
    <source>
        <dbReference type="Pfam" id="PF23286"/>
    </source>
</evidence>
<dbReference type="InterPro" id="IPR006553">
    <property type="entry name" value="Leu-rich_rpt_Cys-con_subtyp"/>
</dbReference>
<gene>
    <name evidence="7" type="ORF">Ahy_B05g074333</name>
</gene>
<dbReference type="InterPro" id="IPR050216">
    <property type="entry name" value="LRR_domain-containing"/>
</dbReference>
<dbReference type="GO" id="GO:0005737">
    <property type="term" value="C:cytoplasm"/>
    <property type="evidence" value="ECO:0007669"/>
    <property type="project" value="TreeGrafter"/>
</dbReference>
<name>A0A444YYK0_ARAHY</name>
<dbReference type="Pfam" id="PF23286">
    <property type="entry name" value="LRR_13"/>
    <property type="match status" value="2"/>
</dbReference>
<dbReference type="InterPro" id="IPR058546">
    <property type="entry name" value="RPS4B/Roq1-like_LRR"/>
</dbReference>
<keyword evidence="1" id="KW-0433">Leucine-rich repeat</keyword>
<proteinExistence type="predicted"/>
<dbReference type="PANTHER" id="PTHR48051">
    <property type="match status" value="1"/>
</dbReference>
<dbReference type="SMART" id="SM00367">
    <property type="entry name" value="LRR_CC"/>
    <property type="match status" value="5"/>
</dbReference>
<dbReference type="SUPFAM" id="SSF52058">
    <property type="entry name" value="L domain-like"/>
    <property type="match status" value="3"/>
</dbReference>
<evidence type="ECO:0000256" key="3">
    <source>
        <dbReference type="ARBA" id="ARBA00022821"/>
    </source>
</evidence>
<feature type="domain" description="Disease resistance protein RPS4B/Roq1-like leucine-rich repeats" evidence="6">
    <location>
        <begin position="300"/>
        <end position="482"/>
    </location>
</feature>
<dbReference type="InterPro" id="IPR032675">
    <property type="entry name" value="LRR_dom_sf"/>
</dbReference>
<dbReference type="Pfam" id="PF23282">
    <property type="entry name" value="WHD_ROQ1"/>
    <property type="match status" value="1"/>
</dbReference>
<organism evidence="7 8">
    <name type="scientific">Arachis hypogaea</name>
    <name type="common">Peanut</name>
    <dbReference type="NCBI Taxonomy" id="3818"/>
    <lineage>
        <taxon>Eukaryota</taxon>
        <taxon>Viridiplantae</taxon>
        <taxon>Streptophyta</taxon>
        <taxon>Embryophyta</taxon>
        <taxon>Tracheophyta</taxon>
        <taxon>Spermatophyta</taxon>
        <taxon>Magnoliopsida</taxon>
        <taxon>eudicotyledons</taxon>
        <taxon>Gunneridae</taxon>
        <taxon>Pentapetalae</taxon>
        <taxon>rosids</taxon>
        <taxon>fabids</taxon>
        <taxon>Fabales</taxon>
        <taxon>Fabaceae</taxon>
        <taxon>Papilionoideae</taxon>
        <taxon>50 kb inversion clade</taxon>
        <taxon>dalbergioids sensu lato</taxon>
        <taxon>Dalbergieae</taxon>
        <taxon>Pterocarpus clade</taxon>
        <taxon>Arachis</taxon>
    </lineage>
</organism>
<feature type="domain" description="Disease resistance protein RPS4B/Roq1-like leucine-rich repeats" evidence="6">
    <location>
        <begin position="847"/>
        <end position="1030"/>
    </location>
</feature>
<dbReference type="Proteomes" id="UP000289738">
    <property type="component" value="Chromosome B05"/>
</dbReference>
<protein>
    <submittedName>
        <fullName evidence="7">Uncharacterized protein</fullName>
    </submittedName>
</protein>
<feature type="domain" description="Disease resistance protein Roq1-like winged-helix" evidence="5">
    <location>
        <begin position="48"/>
        <end position="113"/>
    </location>
</feature>
<dbReference type="SUPFAM" id="SSF46785">
    <property type="entry name" value="Winged helix' DNA-binding domain"/>
    <property type="match status" value="1"/>
</dbReference>
<evidence type="ECO:0000313" key="8">
    <source>
        <dbReference type="Proteomes" id="UP000289738"/>
    </source>
</evidence>
<sequence length="1673" mass="191255">MALELISSDLGSINADEWESALGHYERNLGKEIYDKLKRSFDRLEKEVQSVFLDIACCFKGLSRTEVNNMLRAHHGFCPIYAIRLLEEKSLIMIEDNEVRLHDKIHEMGRKIEQEGKHGHRYLLSSYEAIVQFFKHKEFVNMRVLNFDDAECVKAIPSLSSTPNLEELSFSNCESLTEIDESVGNLRKLKILNAFGCSKLRSFPPLKLPSIEELNFTSCSNLENFPKILEKMENLTKLELDCTAIKAIPDLFSAENLVELSFSYCVNLIEIDESVGFLIKLRLLNAFGCCKLRSFPSLLLPSLEELDLSWCSSLENFPEILDKMEKITRLRLQYTPIKELPNSIQNLTRLRDLEMFECGMLQLPSNITLLPELRHILFCRTPNQDEGEEKLSWIESSNSTLHASQCTISDEIFPNLFGWFSMYMEELDLFRVNFTFLPDCIMECPLLKELNLDQCHNLQRIRWLPPNLETLSVTCCRSLEDLDLTILPGSTKEYYNFRRLIVDNCENLQIIKGIPPEGLSATNCLSLPSSYISMLLNEQELGEVGRNIWRFVPGSGNCIPEWFHPCKNGNSSVSFWFRNKFPAISLCVFLGALGKHQIAFYFCPKLEINGNTVNKWLLENKKYWFVQEAEADHIFILHEKQMNNENSVNEALVRNKEWNHAKIFVDVYSPRGWTEIDMQIGIHVFKGKNSMKDVQFTNPYNNVTGESNSVDSTQQSGTSIVKGHRSIGIFNWMNLRKNVANGNVITLLQRKTIKKPLPNAHDHYCKKILSIMQKFDHLTYMNFSGCDSLTTLPDVSGTPNLTRILANDCPNLVEIHDSVGHLNKLVTLSTERCPKLEGFPSGLRSKSLEYLNLRECSSIQSFPNVLEKVGSMKNIDIGGTAIKDFPNSVENFSSIEELILRSCKSFEVLPSNPTMFQNIEELNVEECPQLPKLLWKLLKDRIDSLPKLSRLTLKSCDLSDEDLELILSCFLQLKWLILSNNSFTTIPDCIEDLSSLLLLHVDNCNQLRDISVLPPDLQYINARNCMSLTSRSSDVILSQAFHEVEYLDIVVLRRQIPKWFDHCCKGGSADFWVRRKFPNIALFFLLGGQDEQRTDHMCEFHLFINDLLVFQEKRGWPVDHVWLFDLQIYLTESERHNIREQIKSDWNHVKISCSVMNEPKDVIVKGCGIHLYKERMNIHDVSFISPDLHGSNSAYDNINDDLDIYDETSQDVVFPTVLAKFFPKNIAELLGNLHSGKRTGDDLSDYDEELELDSETDNQYMEVEEEQHSASINLQIPEICKISNHEKETDANSHKILMDPSRGTQEAFVSINEEELKHHKKGKFNKDGIAPESSMTASRRINNETQVGDKINSGKEINSSSNPHVSENIGLHKSKQKSIILVEANAEAIDHINENQVDICHTHTHFPARIDNGQQSVPNAEAYTSIVESSVNEDNMEAFYASLEAETDSESYPYGNQANIVSVITRPSEETKKELQFLRDLVTKKFSLLLHPGRSGLLKDKLKYLLTLPPEEGVSLITKSLLSQLSTSFAQWSVDYNIASVKLESADKELLRAEKVKEELKGNKEEYKGVKMVEDTLRDQLESLEEKKRELEVQINAIKTEIADLSAESDIAAKRKREVFENAKMLRSERDGLRNQVPRLKAEKEWAKVTQANIEAEWSLLAEQVIGITTFEA</sequence>
<keyword evidence="3" id="KW-0611">Plant defense</keyword>
<evidence type="ECO:0000313" key="7">
    <source>
        <dbReference type="EMBL" id="RYR07011.1"/>
    </source>
</evidence>
<dbReference type="Gene3D" id="3.80.10.10">
    <property type="entry name" value="Ribonuclease Inhibitor"/>
    <property type="match status" value="6"/>
</dbReference>
<keyword evidence="2" id="KW-0677">Repeat</keyword>
<dbReference type="InterPro" id="IPR036390">
    <property type="entry name" value="WH_DNA-bd_sf"/>
</dbReference>
<dbReference type="PANTHER" id="PTHR48051:SF46">
    <property type="entry name" value="LEUCINE RICH REPEAT-CONTAINING DOMAIN PROTEIN"/>
    <property type="match status" value="1"/>
</dbReference>
<accession>A0A444YYK0</accession>
<keyword evidence="4" id="KW-0175">Coiled coil</keyword>
<evidence type="ECO:0000256" key="4">
    <source>
        <dbReference type="SAM" id="Coils"/>
    </source>
</evidence>
<dbReference type="STRING" id="3818.A0A444YYK0"/>
<evidence type="ECO:0000256" key="2">
    <source>
        <dbReference type="ARBA" id="ARBA00022737"/>
    </source>
</evidence>
<feature type="coiled-coil region" evidence="4">
    <location>
        <begin position="1543"/>
        <end position="1643"/>
    </location>
</feature>
<evidence type="ECO:0000259" key="5">
    <source>
        <dbReference type="Pfam" id="PF23282"/>
    </source>
</evidence>
<comment type="caution">
    <text evidence="7">The sequence shown here is derived from an EMBL/GenBank/DDBJ whole genome shotgun (WGS) entry which is preliminary data.</text>
</comment>
<keyword evidence="8" id="KW-1185">Reference proteome</keyword>
<dbReference type="InterPro" id="IPR058192">
    <property type="entry name" value="WHD_ROQ1-like"/>
</dbReference>
<evidence type="ECO:0000256" key="1">
    <source>
        <dbReference type="ARBA" id="ARBA00022614"/>
    </source>
</evidence>